<keyword evidence="3 16" id="KW-1048">Host nucleus</keyword>
<evidence type="ECO:0000313" key="18">
    <source>
        <dbReference type="EMBL" id="ADZ53060.1"/>
    </source>
</evidence>
<comment type="function">
    <text evidence="16">Plays a major role in the induction and maintenance of cellular transformation. E6 associates with host UBE3A/E6-AP ubiquitin-protein ligase and modulates its activity. Protects host keratinocytes from apoptosis by mediating the degradation of host BAK1. May also inhibit host immune response.</text>
</comment>
<comment type="caution">
    <text evidence="16">Lacks conserved residue(s) required for the propagation of feature annotation.</text>
</comment>
<evidence type="ECO:0000256" key="12">
    <source>
        <dbReference type="ARBA" id="ARBA00023163"/>
    </source>
</evidence>
<evidence type="ECO:0000256" key="13">
    <source>
        <dbReference type="ARBA" id="ARBA00023200"/>
    </source>
</evidence>
<keyword evidence="8 16" id="KW-0862">Zinc</keyword>
<dbReference type="GO" id="GO:0003677">
    <property type="term" value="F:DNA binding"/>
    <property type="evidence" value="ECO:0007669"/>
    <property type="project" value="UniProtKB-UniRule"/>
</dbReference>
<organism evidence="18 19">
    <name type="scientific">Camelus dromedarius papillomavirus 2</name>
    <dbReference type="NCBI Taxonomy" id="996651"/>
    <lineage>
        <taxon>Viruses</taxon>
        <taxon>Monodnaviria</taxon>
        <taxon>Shotokuvirae</taxon>
        <taxon>Cossaviricota</taxon>
        <taxon>Papovaviricetes</taxon>
        <taxon>Zurhausenvirales</taxon>
        <taxon>Papillomaviridae</taxon>
        <taxon>Firstpapillomavirinae</taxon>
        <taxon>Deltapapillomavirus</taxon>
        <taxon>Deltapapillomavirus 6</taxon>
    </lineage>
</organism>
<comment type="subunit">
    <text evidence="16">Forms homodimers. Interacts with ubiquitin-protein ligase UBE3A/E6-AP; this interaction stimulates UBE3A ubiquitin activity. Interacts with host BAK1.</text>
</comment>
<keyword evidence="9 16" id="KW-0805">Transcription regulation</keyword>
<evidence type="ECO:0000256" key="17">
    <source>
        <dbReference type="RuleBase" id="RU363123"/>
    </source>
</evidence>
<keyword evidence="13 16" id="KW-1035">Host cytoplasm</keyword>
<dbReference type="SUPFAM" id="SSF161229">
    <property type="entry name" value="E6 C-terminal domain-like"/>
    <property type="match status" value="2"/>
</dbReference>
<evidence type="ECO:0000256" key="14">
    <source>
        <dbReference type="ARBA" id="ARBA00023280"/>
    </source>
</evidence>
<evidence type="ECO:0000256" key="16">
    <source>
        <dbReference type="HAMAP-Rule" id="MF_04006"/>
    </source>
</evidence>
<dbReference type="Pfam" id="PF00518">
    <property type="entry name" value="E6"/>
    <property type="match status" value="1"/>
</dbReference>
<dbReference type="GO" id="GO:0006355">
    <property type="term" value="P:regulation of DNA-templated transcription"/>
    <property type="evidence" value="ECO:0007669"/>
    <property type="project" value="UniProtKB-UniRule"/>
</dbReference>
<dbReference type="EMBL" id="HQ912791">
    <property type="protein sequence ID" value="ADZ53060.1"/>
    <property type="molecule type" value="Genomic_DNA"/>
</dbReference>
<keyword evidence="14 16" id="KW-0899">Viral immunoevasion</keyword>
<accession>F2YGH5</accession>
<dbReference type="Gene3D" id="3.30.240.40">
    <property type="entry name" value="E6 early regulatory protein"/>
    <property type="match status" value="2"/>
</dbReference>
<feature type="zinc finger region" evidence="16">
    <location>
        <begin position="14"/>
        <end position="50"/>
    </location>
</feature>
<dbReference type="RefSeq" id="YP_004306472.1">
    <property type="nucleotide sequence ID" value="NC_015268.1"/>
</dbReference>
<keyword evidence="15 16" id="KW-1119">Modulation of host cell apoptosis by virus</keyword>
<evidence type="ECO:0000256" key="11">
    <source>
        <dbReference type="ARBA" id="ARBA00023159"/>
    </source>
</evidence>
<dbReference type="GO" id="GO:0039502">
    <property type="term" value="P:symbiont-mediated suppression of host type I interferon-mediated signaling pathway"/>
    <property type="evidence" value="ECO:0007669"/>
    <property type="project" value="UniProtKB-UniRule"/>
</dbReference>
<keyword evidence="7 16" id="KW-0863">Zinc-finger</keyword>
<dbReference type="Proteomes" id="UP000125519">
    <property type="component" value="Segment"/>
</dbReference>
<comment type="similarity">
    <text evidence="1 16 17">Belongs to the papillomaviridae E6 protein family.</text>
</comment>
<protein>
    <recommendedName>
        <fullName evidence="16 17">Protein E6</fullName>
    </recommendedName>
</protein>
<evidence type="ECO:0000256" key="1">
    <source>
        <dbReference type="ARBA" id="ARBA00006346"/>
    </source>
</evidence>
<keyword evidence="6 16" id="KW-0479">Metal-binding</keyword>
<dbReference type="InterPro" id="IPR001334">
    <property type="entry name" value="E6"/>
</dbReference>
<dbReference type="GO" id="GO:0030430">
    <property type="term" value="C:host cell cytoplasm"/>
    <property type="evidence" value="ECO:0007669"/>
    <property type="project" value="UniProtKB-SubCell"/>
</dbReference>
<evidence type="ECO:0000256" key="3">
    <source>
        <dbReference type="ARBA" id="ARBA00022562"/>
    </source>
</evidence>
<keyword evidence="11 16" id="KW-0010">Activator</keyword>
<dbReference type="GO" id="GO:0006351">
    <property type="term" value="P:DNA-templated transcription"/>
    <property type="evidence" value="ECO:0007669"/>
    <property type="project" value="UniProtKB-UniRule"/>
</dbReference>
<evidence type="ECO:0000256" key="6">
    <source>
        <dbReference type="ARBA" id="ARBA00022723"/>
    </source>
</evidence>
<name>F2YGH5_9PAPI</name>
<evidence type="ECO:0000313" key="19">
    <source>
        <dbReference type="Proteomes" id="UP000125519"/>
    </source>
</evidence>
<keyword evidence="12 16" id="KW-0804">Transcription</keyword>
<dbReference type="GO" id="GO:0008270">
    <property type="term" value="F:zinc ion binding"/>
    <property type="evidence" value="ECO:0007669"/>
    <property type="project" value="UniProtKB-KW"/>
</dbReference>
<keyword evidence="10 16" id="KW-0238">DNA-binding</keyword>
<comment type="subcellular location">
    <subcellularLocation>
        <location evidence="16 17">Host cytoplasm</location>
    </subcellularLocation>
    <subcellularLocation>
        <location evidence="16 17">Host nucleus</location>
    </subcellularLocation>
</comment>
<dbReference type="HAMAP" id="MF_04006">
    <property type="entry name" value="HPV_E6"/>
    <property type="match status" value="1"/>
</dbReference>
<proteinExistence type="inferred from homology"/>
<feature type="zinc finger region" evidence="16">
    <location>
        <begin position="86"/>
        <end position="122"/>
    </location>
</feature>
<reference evidence="18 19" key="1">
    <citation type="journal article" date="2011" name="J. Gen. Virol.">
        <title>Characterization of the complete genomes of Camelus dromedarius papillomavirus types 1 and 2.</title>
        <authorList>
            <person name="Ure A.E."/>
            <person name="Elfadl A.K."/>
            <person name="Khalafalla A.I."/>
            <person name="Gameel A.A."/>
            <person name="Dillner J."/>
            <person name="Forslund O."/>
        </authorList>
    </citation>
    <scope>NUCLEOTIDE SEQUENCE [LARGE SCALE GENOMIC DNA]</scope>
</reference>
<dbReference type="GO" id="GO:0042025">
    <property type="term" value="C:host cell nucleus"/>
    <property type="evidence" value="ECO:0007669"/>
    <property type="project" value="UniProtKB-SubCell"/>
</dbReference>
<evidence type="ECO:0000256" key="9">
    <source>
        <dbReference type="ARBA" id="ARBA00023015"/>
    </source>
</evidence>
<dbReference type="GO" id="GO:0039648">
    <property type="term" value="P:symbiont-mediated perturbation of host ubiquitin-like protein modification"/>
    <property type="evidence" value="ECO:0007669"/>
    <property type="project" value="UniProtKB-UniRule"/>
</dbReference>
<dbReference type="GO" id="GO:0052150">
    <property type="term" value="P:symbiont-mediated perturbation of host apoptosis"/>
    <property type="evidence" value="ECO:0007669"/>
    <property type="project" value="UniProtKB-KW"/>
</dbReference>
<evidence type="ECO:0000256" key="15">
    <source>
        <dbReference type="ARBA" id="ARBA00023323"/>
    </source>
</evidence>
<evidence type="ECO:0000256" key="2">
    <source>
        <dbReference type="ARBA" id="ARBA00022518"/>
    </source>
</evidence>
<dbReference type="InterPro" id="IPR038575">
    <property type="entry name" value="E6_sf"/>
</dbReference>
<keyword evidence="5 16" id="KW-1090">Inhibition of host innate immune response by virus</keyword>
<gene>
    <name evidence="16" type="primary">E6</name>
</gene>
<dbReference type="OrthoDB" id="27353at10239"/>
<evidence type="ECO:0000256" key="10">
    <source>
        <dbReference type="ARBA" id="ARBA00023125"/>
    </source>
</evidence>
<dbReference type="KEGG" id="vg:10324113"/>
<dbReference type="GO" id="GO:0052170">
    <property type="term" value="P:symbiont-mediated suppression of host innate immune response"/>
    <property type="evidence" value="ECO:0007669"/>
    <property type="project" value="UniProtKB-KW"/>
</dbReference>
<evidence type="ECO:0000256" key="5">
    <source>
        <dbReference type="ARBA" id="ARBA00022632"/>
    </source>
</evidence>
<evidence type="ECO:0000256" key="7">
    <source>
        <dbReference type="ARBA" id="ARBA00022771"/>
    </source>
</evidence>
<keyword evidence="4 16" id="KW-0945">Host-virus interaction</keyword>
<keyword evidence="2 16" id="KW-0244">Early protein</keyword>
<evidence type="ECO:0000256" key="4">
    <source>
        <dbReference type="ARBA" id="ARBA00022581"/>
    </source>
</evidence>
<evidence type="ECO:0000256" key="8">
    <source>
        <dbReference type="ARBA" id="ARBA00022833"/>
    </source>
</evidence>
<sequence>MPPPRGPLFDGLPCVVCRQPLSHLDAYRCGTKLIRVVYRGPGRYGVCTACLEQGLKIERRLHGKLIDKEELEKQAGKPLKHVVIRCYFCGSVLNHNEKNRHRMHQEKFLQTRKSFKGRCYECYSDGRGSEDF</sequence>